<dbReference type="RefSeq" id="WP_152569225.1">
    <property type="nucleotide sequence ID" value="NZ_JACHET010000001.1"/>
</dbReference>
<proteinExistence type="predicted"/>
<dbReference type="EMBL" id="JACHET010000001">
    <property type="protein sequence ID" value="MBB6184433.1"/>
    <property type="molecule type" value="Genomic_DNA"/>
</dbReference>
<dbReference type="InterPro" id="IPR027417">
    <property type="entry name" value="P-loop_NTPase"/>
</dbReference>
<organism evidence="1 2">
    <name type="scientific">Oleiagrimonas soli</name>
    <dbReference type="NCBI Taxonomy" id="1543381"/>
    <lineage>
        <taxon>Bacteria</taxon>
        <taxon>Pseudomonadati</taxon>
        <taxon>Pseudomonadota</taxon>
        <taxon>Gammaproteobacteria</taxon>
        <taxon>Lysobacterales</taxon>
        <taxon>Rhodanobacteraceae</taxon>
        <taxon>Oleiagrimonas</taxon>
    </lineage>
</organism>
<protein>
    <recommendedName>
        <fullName evidence="3">Sulfotransferase domain-containing protein</fullName>
    </recommendedName>
</protein>
<name>A0A841KFM0_9GAMM</name>
<reference evidence="1 2" key="1">
    <citation type="submission" date="2020-08" db="EMBL/GenBank/DDBJ databases">
        <title>Genomic Encyclopedia of Type Strains, Phase IV (KMG-IV): sequencing the most valuable type-strain genomes for metagenomic binning, comparative biology and taxonomic classification.</title>
        <authorList>
            <person name="Goeker M."/>
        </authorList>
    </citation>
    <scope>NUCLEOTIDE SEQUENCE [LARGE SCALE GENOMIC DNA]</scope>
    <source>
        <strain evidence="1 2">DSM 107085</strain>
    </source>
</reference>
<dbReference type="Gene3D" id="3.40.50.300">
    <property type="entry name" value="P-loop containing nucleotide triphosphate hydrolases"/>
    <property type="match status" value="1"/>
</dbReference>
<gene>
    <name evidence="1" type="ORF">HNQ86_001778</name>
</gene>
<accession>A0A841KFM0</accession>
<dbReference type="SUPFAM" id="SSF52540">
    <property type="entry name" value="P-loop containing nucleoside triphosphate hydrolases"/>
    <property type="match status" value="1"/>
</dbReference>
<dbReference type="AlphaFoldDB" id="A0A841KFM0"/>
<evidence type="ECO:0000313" key="2">
    <source>
        <dbReference type="Proteomes" id="UP000560000"/>
    </source>
</evidence>
<evidence type="ECO:0000313" key="1">
    <source>
        <dbReference type="EMBL" id="MBB6184433.1"/>
    </source>
</evidence>
<comment type="caution">
    <text evidence="1">The sequence shown here is derived from an EMBL/GenBank/DDBJ whole genome shotgun (WGS) entry which is preliminary data.</text>
</comment>
<dbReference type="OrthoDB" id="3397773at2"/>
<dbReference type="Proteomes" id="UP000560000">
    <property type="component" value="Unassembled WGS sequence"/>
</dbReference>
<evidence type="ECO:0008006" key="3">
    <source>
        <dbReference type="Google" id="ProtNLM"/>
    </source>
</evidence>
<sequence>MDEPTRALLSKDAFPVDVFPDHGVLSVATLDRRIATEAAFLDYRTIRYQESFRVALEDVDAACDGRALHPRPLHYLFHVGFCGSTLISRCLGDMRGVLALREPSAFHGLAAWKRLFEQQGRDLAEWSRYCDGVEKLLHAYAPTEAVLVKPSDICVPLIDIVLARHPSSRVLFLYTDVETYLMAVLGDDTRSVFVRDRVRDMRHYLRDDLAGIDTARMSEGERGALLWWMYMEIYARSSSSVHVPTLNFESFLQMPTQTLLAVADHFGVQAGSDVAARALARHGSRYSKNPRQAFSAADRARAHANVRSERGEELRKGLRMLERLGGNGLVAARRRDLFAYRARSSDR</sequence>